<feature type="compositionally biased region" description="Acidic residues" evidence="1">
    <location>
        <begin position="362"/>
        <end position="375"/>
    </location>
</feature>
<evidence type="ECO:0000313" key="3">
    <source>
        <dbReference type="EMBL" id="GLC52767.1"/>
    </source>
</evidence>
<dbReference type="InterPro" id="IPR036361">
    <property type="entry name" value="SAP_dom_sf"/>
</dbReference>
<dbReference type="PANTHER" id="PTHR13138">
    <property type="entry name" value="PROTEIN LIN1"/>
    <property type="match status" value="1"/>
</dbReference>
<name>A0A9W6F1D2_9CHLO</name>
<dbReference type="InterPro" id="IPR035623">
    <property type="entry name" value="SUA-like_OCRE"/>
</dbReference>
<keyword evidence="4" id="KW-1185">Reference proteome</keyword>
<dbReference type="GO" id="GO:0005682">
    <property type="term" value="C:U5 snRNP"/>
    <property type="evidence" value="ECO:0007669"/>
    <property type="project" value="InterPro"/>
</dbReference>
<evidence type="ECO:0000259" key="2">
    <source>
        <dbReference type="Pfam" id="PF17780"/>
    </source>
</evidence>
<dbReference type="PANTHER" id="PTHR13138:SF3">
    <property type="entry name" value="CD2 ANTIGEN CYTOPLASMIC TAIL-BINDING PROTEIN 2"/>
    <property type="match status" value="1"/>
</dbReference>
<comment type="caution">
    <text evidence="3">The sequence shown here is derived from an EMBL/GenBank/DDBJ whole genome shotgun (WGS) entry which is preliminary data.</text>
</comment>
<feature type="compositionally biased region" description="Low complexity" evidence="1">
    <location>
        <begin position="224"/>
        <end position="235"/>
    </location>
</feature>
<accession>A0A9W6F1D2</accession>
<feature type="domain" description="OCRE" evidence="2">
    <location>
        <begin position="516"/>
        <end position="563"/>
    </location>
</feature>
<feature type="compositionally biased region" description="Low complexity" evidence="1">
    <location>
        <begin position="251"/>
        <end position="273"/>
    </location>
</feature>
<dbReference type="InterPro" id="IPR039905">
    <property type="entry name" value="CD2BP2/Lin1"/>
</dbReference>
<organism evidence="3 4">
    <name type="scientific">Pleodorina starrii</name>
    <dbReference type="NCBI Taxonomy" id="330485"/>
    <lineage>
        <taxon>Eukaryota</taxon>
        <taxon>Viridiplantae</taxon>
        <taxon>Chlorophyta</taxon>
        <taxon>core chlorophytes</taxon>
        <taxon>Chlorophyceae</taxon>
        <taxon>CS clade</taxon>
        <taxon>Chlamydomonadales</taxon>
        <taxon>Volvocaceae</taxon>
        <taxon>Pleodorina</taxon>
    </lineage>
</organism>
<dbReference type="AlphaFoldDB" id="A0A9W6F1D2"/>
<feature type="region of interest" description="Disordered" evidence="1">
    <location>
        <begin position="318"/>
        <end position="424"/>
    </location>
</feature>
<sequence>MKFPSVEIEKRDRDEHTDSLIKSLLDEEKASKKQKRGPPQSDVGAKPAVPQARKGKTLAEIEAEEGGPIKESLVGMAQTKRALDRKKRDVELGDTDVVTNTERYEKDTLEVEQEDGITFEPFNLKQEREEGYFDEDGNYVLRKQGGEEGDDEKDAWLTSEEAKVVSDEVRRKIEAQRALAEEAARRGPLTERQIAQRKADMAAMMRPGETVTRALKRLGGGAAPGAAAGGSAAAGLPHRAMGKRERARLLAQQQQQQQQADPAAASASGSGADADAREQFTRMTELADELLGEGELEIYSANQEELLRSARMWLPQLAAPPPPKAAAAAAHAAAGDDDDDDMFSDKDMGGAAAKPAAAAAAVDDDQDMFADEDEGGGAAAAATTAGTSGRTDGGGSAQPGGHSGGAAAVGAAAPSGPGPAATAGAVGATAATAGGDGGGSSGGDAVDYGSWPIKELKRLLQERGVDSSGFVEKADLVAKVRQVVDAAPTAGAAAPGAGSAGGGGGGSDGAFVAPPGYVFDPSSGYFFSEDSGMYYDTSSGGYCQAATGKWFYLDASCGSFVEWKQGGQ</sequence>
<dbReference type="Proteomes" id="UP001165080">
    <property type="component" value="Unassembled WGS sequence"/>
</dbReference>
<dbReference type="Pfam" id="PF17780">
    <property type="entry name" value="OCRE"/>
    <property type="match status" value="1"/>
</dbReference>
<feature type="compositionally biased region" description="Low complexity" evidence="1">
    <location>
        <begin position="349"/>
        <end position="361"/>
    </location>
</feature>
<dbReference type="CDD" id="cd16166">
    <property type="entry name" value="OCRE_SUA_like"/>
    <property type="match status" value="1"/>
</dbReference>
<feature type="compositionally biased region" description="Gly residues" evidence="1">
    <location>
        <begin position="391"/>
        <end position="404"/>
    </location>
</feature>
<proteinExistence type="predicted"/>
<dbReference type="Gene3D" id="1.10.720.30">
    <property type="entry name" value="SAP domain"/>
    <property type="match status" value="1"/>
</dbReference>
<feature type="region of interest" description="Disordered" evidence="1">
    <location>
        <begin position="199"/>
        <end position="286"/>
    </location>
</feature>
<feature type="region of interest" description="Disordered" evidence="1">
    <location>
        <begin position="26"/>
        <end position="56"/>
    </location>
</feature>
<feature type="compositionally biased region" description="Low complexity" evidence="1">
    <location>
        <begin position="405"/>
        <end position="424"/>
    </location>
</feature>
<evidence type="ECO:0000313" key="4">
    <source>
        <dbReference type="Proteomes" id="UP001165080"/>
    </source>
</evidence>
<gene>
    <name evidence="3" type="primary">PLEST011225</name>
    <name evidence="3" type="ORF">PLESTB_000665900</name>
</gene>
<reference evidence="3 4" key="1">
    <citation type="journal article" date="2023" name="Commun. Biol.">
        <title>Reorganization of the ancestral sex-determining regions during the evolution of trioecy in Pleodorina starrii.</title>
        <authorList>
            <person name="Takahashi K."/>
            <person name="Suzuki S."/>
            <person name="Kawai-Toyooka H."/>
            <person name="Yamamoto K."/>
            <person name="Hamaji T."/>
            <person name="Ootsuki R."/>
            <person name="Yamaguchi H."/>
            <person name="Kawachi M."/>
            <person name="Higashiyama T."/>
            <person name="Nozaki H."/>
        </authorList>
    </citation>
    <scope>NUCLEOTIDE SEQUENCE [LARGE SCALE GENOMIC DNA]</scope>
    <source>
        <strain evidence="3 4">NIES-4479</strain>
    </source>
</reference>
<dbReference type="EMBL" id="BRXU01000006">
    <property type="protein sequence ID" value="GLC52767.1"/>
    <property type="molecule type" value="Genomic_DNA"/>
</dbReference>
<dbReference type="InterPro" id="IPR041591">
    <property type="entry name" value="OCRE"/>
</dbReference>
<feature type="compositionally biased region" description="Low complexity" evidence="1">
    <location>
        <begin position="379"/>
        <end position="390"/>
    </location>
</feature>
<evidence type="ECO:0000256" key="1">
    <source>
        <dbReference type="SAM" id="MobiDB-lite"/>
    </source>
</evidence>
<protein>
    <recommendedName>
        <fullName evidence="2">OCRE domain-containing protein</fullName>
    </recommendedName>
</protein>